<dbReference type="Pfam" id="PF04190">
    <property type="entry name" value="GET4"/>
    <property type="match status" value="1"/>
</dbReference>
<reference evidence="2 3" key="1">
    <citation type="journal article" date="2017" name="Int. J. Parasitol.">
        <title>The genome of the protozoan parasite Cystoisospora suis and a reverse vaccinology approach to identify vaccine candidates.</title>
        <authorList>
            <person name="Palmieri N."/>
            <person name="Shrestha A."/>
            <person name="Ruttkowski B."/>
            <person name="Beck T."/>
            <person name="Vogl C."/>
            <person name="Tomley F."/>
            <person name="Blake D.P."/>
            <person name="Joachim A."/>
        </authorList>
    </citation>
    <scope>NUCLEOTIDE SEQUENCE [LARGE SCALE GENOMIC DNA]</scope>
    <source>
        <strain evidence="2 3">Wien I</strain>
    </source>
</reference>
<dbReference type="Proteomes" id="UP000221165">
    <property type="component" value="Unassembled WGS sequence"/>
</dbReference>
<dbReference type="GO" id="GO:0005829">
    <property type="term" value="C:cytosol"/>
    <property type="evidence" value="ECO:0007669"/>
    <property type="project" value="TreeGrafter"/>
</dbReference>
<dbReference type="OrthoDB" id="10252405at2759"/>
<dbReference type="AlphaFoldDB" id="A0A2C6LEY4"/>
<dbReference type="InterPro" id="IPR011990">
    <property type="entry name" value="TPR-like_helical_dom_sf"/>
</dbReference>
<dbReference type="RefSeq" id="XP_067926945.1">
    <property type="nucleotide sequence ID" value="XM_068061071.1"/>
</dbReference>
<comment type="caution">
    <text evidence="2">The sequence shown here is derived from an EMBL/GenBank/DDBJ whole genome shotgun (WGS) entry which is preliminary data.</text>
</comment>
<dbReference type="VEuPathDB" id="ToxoDB:CSUI_000864"/>
<dbReference type="InterPro" id="IPR007317">
    <property type="entry name" value="GET4"/>
</dbReference>
<name>A0A2C6LEY4_9APIC</name>
<accession>A0A2C6LEY4</accession>
<organism evidence="2 3">
    <name type="scientific">Cystoisospora suis</name>
    <dbReference type="NCBI Taxonomy" id="483139"/>
    <lineage>
        <taxon>Eukaryota</taxon>
        <taxon>Sar</taxon>
        <taxon>Alveolata</taxon>
        <taxon>Apicomplexa</taxon>
        <taxon>Conoidasida</taxon>
        <taxon>Coccidia</taxon>
        <taxon>Eucoccidiorida</taxon>
        <taxon>Eimeriorina</taxon>
        <taxon>Sarcocystidae</taxon>
        <taxon>Cystoisospora</taxon>
    </lineage>
</organism>
<evidence type="ECO:0000313" key="3">
    <source>
        <dbReference type="Proteomes" id="UP000221165"/>
    </source>
</evidence>
<dbReference type="GO" id="GO:0045048">
    <property type="term" value="P:protein insertion into ER membrane"/>
    <property type="evidence" value="ECO:0007669"/>
    <property type="project" value="InterPro"/>
</dbReference>
<dbReference type="Gene3D" id="1.25.40.10">
    <property type="entry name" value="Tetratricopeptide repeat domain"/>
    <property type="match status" value="2"/>
</dbReference>
<proteinExistence type="inferred from homology"/>
<dbReference type="PANTHER" id="PTHR12875:SF0">
    <property type="entry name" value="GOLGI TO ER TRAFFIC PROTEIN 4 HOMOLOG"/>
    <property type="match status" value="1"/>
</dbReference>
<dbReference type="GeneID" id="94424282"/>
<gene>
    <name evidence="2" type="ORF">CSUI_000864</name>
</gene>
<keyword evidence="3" id="KW-1185">Reference proteome</keyword>
<protein>
    <submittedName>
        <fullName evidence="2">Golgi to er traffic protein 4</fullName>
    </submittedName>
</protein>
<sequence length="300" mass="33887">MEMTGQPSAGRSVDASGAIPSRISASIDRKIDNGEFYDAHQLVRTMFFRFVTRQEFSQAVAICRVYALKFAGDASFYARGSRTAFRWCSPPKLVWLFRLSSFSPRAQLQKGTAEINTNSSIVAEHHAACKAAAGSMPNQKHFRQKWPSSRDSFSFPDGHGHLLFCRDPEALAQMLRDWETLGYLSERPFFSLRLVFILLCMKDVETAEKVLVQGGTGQDWDSAEVPAPLQLAYLLVCACKFKSEKLFNLLKQKYHLVLRRDETFSKYMDEIEKRVLGRIRKPNPGFASLLSSFMGTGVDD</sequence>
<evidence type="ECO:0000256" key="1">
    <source>
        <dbReference type="ARBA" id="ARBA00005351"/>
    </source>
</evidence>
<evidence type="ECO:0000313" key="2">
    <source>
        <dbReference type="EMBL" id="PHJ25273.1"/>
    </source>
</evidence>
<dbReference type="PANTHER" id="PTHR12875">
    <property type="entry name" value="GOLGI TO ER TRAFFIC PROTEIN 4 HOMOLOG"/>
    <property type="match status" value="1"/>
</dbReference>
<dbReference type="EMBL" id="MIGC01000342">
    <property type="protein sequence ID" value="PHJ25273.1"/>
    <property type="molecule type" value="Genomic_DNA"/>
</dbReference>
<comment type="similarity">
    <text evidence="1">Belongs to the GET4 family.</text>
</comment>